<gene>
    <name evidence="1" type="ORF">CHILSU_LOCUS10685</name>
</gene>
<accession>A0ABN8BCX4</accession>
<protein>
    <recommendedName>
        <fullName evidence="3">Tc1-like transposase DDE domain-containing protein</fullName>
    </recommendedName>
</protein>
<evidence type="ECO:0008006" key="3">
    <source>
        <dbReference type="Google" id="ProtNLM"/>
    </source>
</evidence>
<dbReference type="InterPro" id="IPR052709">
    <property type="entry name" value="Transposase-MT_Hybrid"/>
</dbReference>
<sequence>MVEHKMPARNFSAMSNKRPNTGLRRVLLRHDNAPAHSAIKTKDFLDSTTVRVLGHPPCSPGLAPCDFFLFPKIKNLLKGIQFSSPEEAFEKAVEEVSAED</sequence>
<dbReference type="PANTHER" id="PTHR46060:SF1">
    <property type="entry name" value="MARINER MOS1 TRANSPOSASE-LIKE PROTEIN"/>
    <property type="match status" value="1"/>
</dbReference>
<dbReference type="Proteomes" id="UP001153292">
    <property type="component" value="Chromosome 8"/>
</dbReference>
<reference evidence="1" key="1">
    <citation type="submission" date="2021-12" db="EMBL/GenBank/DDBJ databases">
        <authorList>
            <person name="King R."/>
        </authorList>
    </citation>
    <scope>NUCLEOTIDE SEQUENCE</scope>
</reference>
<organism evidence="1 2">
    <name type="scientific">Chilo suppressalis</name>
    <name type="common">Asiatic rice borer moth</name>
    <dbReference type="NCBI Taxonomy" id="168631"/>
    <lineage>
        <taxon>Eukaryota</taxon>
        <taxon>Metazoa</taxon>
        <taxon>Ecdysozoa</taxon>
        <taxon>Arthropoda</taxon>
        <taxon>Hexapoda</taxon>
        <taxon>Insecta</taxon>
        <taxon>Pterygota</taxon>
        <taxon>Neoptera</taxon>
        <taxon>Endopterygota</taxon>
        <taxon>Lepidoptera</taxon>
        <taxon>Glossata</taxon>
        <taxon>Ditrysia</taxon>
        <taxon>Pyraloidea</taxon>
        <taxon>Crambidae</taxon>
        <taxon>Crambinae</taxon>
        <taxon>Chilo</taxon>
    </lineage>
</organism>
<proteinExistence type="predicted"/>
<dbReference type="Gene3D" id="3.30.420.10">
    <property type="entry name" value="Ribonuclease H-like superfamily/Ribonuclease H"/>
    <property type="match status" value="1"/>
</dbReference>
<evidence type="ECO:0000313" key="2">
    <source>
        <dbReference type="Proteomes" id="UP001153292"/>
    </source>
</evidence>
<name>A0ABN8BCX4_CHISP</name>
<evidence type="ECO:0000313" key="1">
    <source>
        <dbReference type="EMBL" id="CAH0407286.1"/>
    </source>
</evidence>
<dbReference type="PANTHER" id="PTHR46060">
    <property type="entry name" value="MARINER MOS1 TRANSPOSASE-LIKE PROTEIN"/>
    <property type="match status" value="1"/>
</dbReference>
<dbReference type="EMBL" id="OU963901">
    <property type="protein sequence ID" value="CAH0407286.1"/>
    <property type="molecule type" value="Genomic_DNA"/>
</dbReference>
<keyword evidence="2" id="KW-1185">Reference proteome</keyword>
<dbReference type="InterPro" id="IPR036397">
    <property type="entry name" value="RNaseH_sf"/>
</dbReference>